<evidence type="ECO:0000259" key="2">
    <source>
        <dbReference type="Pfam" id="PF13660"/>
    </source>
</evidence>
<dbReference type="InterPro" id="IPR037035">
    <property type="entry name" value="GK-like_C_sf"/>
</dbReference>
<sequence>MSMRGEQARAALQEIFMAGVASADPLTVLAAHLPSPPANGRVVVVGAGKSAATMARAVEIAWPDVPLTGVVVTRYGHAVPTDRIEVLEASHPVPDEASEAAGRRILQAVSGLTADDLVLALISGGGSALMTVPAPGLTLDDKKAVNRLLLDSGAGINEMNMVRRRLSAVKGGRLAAAAHPARLVTLAISDVPGDDPRAIASGPTVPDVGDDAALAALVSRLEDKLPERVVRLLKAERPAVPEGAPDFRLIATPAMALEAAADKARALGFVPLILGDALEGESRELGRVLAGIALSARHHGHPVKGPAVLLSGGETTVTIGSTAPGRGGRNTECLLAMALALKGEAGIFAVSGDTDGIDGTEDAAGAMIAPDTLARAAAAGFEPASILAGHDSYSLFAAIGDLVVTGPTLTNVNDLRAILVDG</sequence>
<dbReference type="Pfam" id="PF05161">
    <property type="entry name" value="MOFRL"/>
    <property type="match status" value="1"/>
</dbReference>
<feature type="domain" description="MOFRL" evidence="1">
    <location>
        <begin position="308"/>
        <end position="414"/>
    </location>
</feature>
<feature type="domain" description="MOFRL-associated" evidence="2">
    <location>
        <begin position="12"/>
        <end position="234"/>
    </location>
</feature>
<evidence type="ECO:0000313" key="4">
    <source>
        <dbReference type="Proteomes" id="UP000184290"/>
    </source>
</evidence>
<dbReference type="InterPro" id="IPR007835">
    <property type="entry name" value="MOFRL"/>
</dbReference>
<dbReference type="InterPro" id="IPR039760">
    <property type="entry name" value="MOFRL_protein"/>
</dbReference>
<dbReference type="RefSeq" id="WP_060603239.1">
    <property type="nucleotide sequence ID" value="NZ_FQZC01000002.1"/>
</dbReference>
<protein>
    <submittedName>
        <fullName evidence="3">Hydroxypyruvate reductase</fullName>
    </submittedName>
</protein>
<dbReference type="PANTHER" id="PTHR12227">
    <property type="entry name" value="GLYCERATE KINASE"/>
    <property type="match status" value="1"/>
</dbReference>
<accession>A0ABY1IJA0</accession>
<dbReference type="Gene3D" id="3.40.50.10180">
    <property type="entry name" value="Glycerate kinase, MOFRL-like N-terminal domain"/>
    <property type="match status" value="1"/>
</dbReference>
<dbReference type="SUPFAM" id="SSF82544">
    <property type="entry name" value="GckA/TtuD-like"/>
    <property type="match status" value="1"/>
</dbReference>
<evidence type="ECO:0000313" key="3">
    <source>
        <dbReference type="EMBL" id="SHJ25726.1"/>
    </source>
</evidence>
<dbReference type="InterPro" id="IPR038614">
    <property type="entry name" value="GK_N_sf"/>
</dbReference>
<dbReference type="Gene3D" id="3.40.1480.10">
    <property type="entry name" value="MOFRL domain"/>
    <property type="match status" value="1"/>
</dbReference>
<dbReference type="InterPro" id="IPR025286">
    <property type="entry name" value="MOFRL_assoc_dom"/>
</dbReference>
<evidence type="ECO:0000259" key="1">
    <source>
        <dbReference type="Pfam" id="PF05161"/>
    </source>
</evidence>
<proteinExistence type="predicted"/>
<name>A0ABY1IJA0_9HYPH</name>
<reference evidence="3 4" key="1">
    <citation type="submission" date="2016-11" db="EMBL/GenBank/DDBJ databases">
        <authorList>
            <person name="Varghese N."/>
            <person name="Submissions S."/>
        </authorList>
    </citation>
    <scope>NUCLEOTIDE SEQUENCE [LARGE SCALE GENOMIC DNA]</scope>
    <source>
        <strain evidence="3 4">DSM 21988</strain>
    </source>
</reference>
<keyword evidence="4" id="KW-1185">Reference proteome</keyword>
<dbReference type="Pfam" id="PF13660">
    <property type="entry name" value="DUF4147"/>
    <property type="match status" value="1"/>
</dbReference>
<dbReference type="Proteomes" id="UP000184290">
    <property type="component" value="Unassembled WGS sequence"/>
</dbReference>
<comment type="caution">
    <text evidence="3">The sequence shown here is derived from an EMBL/GenBank/DDBJ whole genome shotgun (WGS) entry which is preliminary data.</text>
</comment>
<dbReference type="PANTHER" id="PTHR12227:SF0">
    <property type="entry name" value="GLYCERATE KINASE"/>
    <property type="match status" value="1"/>
</dbReference>
<dbReference type="EMBL" id="FQZC01000002">
    <property type="protein sequence ID" value="SHJ25726.1"/>
    <property type="molecule type" value="Genomic_DNA"/>
</dbReference>
<organism evidence="3 4">
    <name type="scientific">Aureimonas altamirensis DSM 21988</name>
    <dbReference type="NCBI Taxonomy" id="1121026"/>
    <lineage>
        <taxon>Bacteria</taxon>
        <taxon>Pseudomonadati</taxon>
        <taxon>Pseudomonadota</taxon>
        <taxon>Alphaproteobacteria</taxon>
        <taxon>Hyphomicrobiales</taxon>
        <taxon>Aurantimonadaceae</taxon>
        <taxon>Aureimonas</taxon>
    </lineage>
</organism>
<gene>
    <name evidence="3" type="ORF">SAMN02745911_2171</name>
</gene>